<keyword evidence="10" id="KW-1185">Reference proteome</keyword>
<dbReference type="GO" id="GO:0016705">
    <property type="term" value="F:oxidoreductase activity, acting on paired donors, with incorporation or reduction of molecular oxygen"/>
    <property type="evidence" value="ECO:0007669"/>
    <property type="project" value="InterPro"/>
</dbReference>
<evidence type="ECO:0000256" key="2">
    <source>
        <dbReference type="ARBA" id="ARBA00022723"/>
    </source>
</evidence>
<accession>A0A8H5MN94</accession>
<gene>
    <name evidence="9" type="ORF">FMEXI_11525</name>
</gene>
<evidence type="ECO:0000313" key="9">
    <source>
        <dbReference type="EMBL" id="KAF5533980.1"/>
    </source>
</evidence>
<dbReference type="EMBL" id="JAAOAM010000315">
    <property type="protein sequence ID" value="KAF5533980.1"/>
    <property type="molecule type" value="Genomic_DNA"/>
</dbReference>
<dbReference type="PANTHER" id="PTHR46300:SF2">
    <property type="entry name" value="CYTOCHROME P450 MONOOXYGENASE ALNH-RELATED"/>
    <property type="match status" value="1"/>
</dbReference>
<feature type="transmembrane region" description="Helical" evidence="8">
    <location>
        <begin position="6"/>
        <end position="30"/>
    </location>
</feature>
<protein>
    <submittedName>
        <fullName evidence="9">Cytochrome P450</fullName>
    </submittedName>
</protein>
<keyword evidence="8" id="KW-1133">Transmembrane helix</keyword>
<dbReference type="InterPro" id="IPR017972">
    <property type="entry name" value="Cyt_P450_CS"/>
</dbReference>
<comment type="caution">
    <text evidence="9">The sequence shown here is derived from an EMBL/GenBank/DDBJ whole genome shotgun (WGS) entry which is preliminary data.</text>
</comment>
<keyword evidence="3 7" id="KW-0560">Oxidoreductase</keyword>
<dbReference type="InterPro" id="IPR050364">
    <property type="entry name" value="Cytochrome_P450_fung"/>
</dbReference>
<dbReference type="GO" id="GO:0020037">
    <property type="term" value="F:heme binding"/>
    <property type="evidence" value="ECO:0007669"/>
    <property type="project" value="InterPro"/>
</dbReference>
<evidence type="ECO:0000256" key="8">
    <source>
        <dbReference type="SAM" id="Phobius"/>
    </source>
</evidence>
<keyword evidence="2 6" id="KW-0479">Metal-binding</keyword>
<proteinExistence type="inferred from homology"/>
<dbReference type="Gene3D" id="1.10.630.10">
    <property type="entry name" value="Cytochrome P450"/>
    <property type="match status" value="1"/>
</dbReference>
<keyword evidence="8" id="KW-0812">Transmembrane</keyword>
<dbReference type="AlphaFoldDB" id="A0A8H5MN94"/>
<dbReference type="InterPro" id="IPR001128">
    <property type="entry name" value="Cyt_P450"/>
</dbReference>
<comment type="cofactor">
    <cofactor evidence="6">
        <name>heme</name>
        <dbReference type="ChEBI" id="CHEBI:30413"/>
    </cofactor>
</comment>
<dbReference type="Pfam" id="PF00067">
    <property type="entry name" value="p450"/>
    <property type="match status" value="1"/>
</dbReference>
<evidence type="ECO:0000256" key="6">
    <source>
        <dbReference type="PIRSR" id="PIRSR602401-1"/>
    </source>
</evidence>
<dbReference type="PROSITE" id="PS00086">
    <property type="entry name" value="CYTOCHROME_P450"/>
    <property type="match status" value="1"/>
</dbReference>
<feature type="binding site" description="axial binding residue" evidence="6">
    <location>
        <position position="470"/>
    </location>
    <ligand>
        <name>heme</name>
        <dbReference type="ChEBI" id="CHEBI:30413"/>
    </ligand>
    <ligandPart>
        <name>Fe</name>
        <dbReference type="ChEBI" id="CHEBI:18248"/>
    </ligandPart>
</feature>
<evidence type="ECO:0000256" key="4">
    <source>
        <dbReference type="ARBA" id="ARBA00023004"/>
    </source>
</evidence>
<organism evidence="9 10">
    <name type="scientific">Fusarium mexicanum</name>
    <dbReference type="NCBI Taxonomy" id="751941"/>
    <lineage>
        <taxon>Eukaryota</taxon>
        <taxon>Fungi</taxon>
        <taxon>Dikarya</taxon>
        <taxon>Ascomycota</taxon>
        <taxon>Pezizomycotina</taxon>
        <taxon>Sordariomycetes</taxon>
        <taxon>Hypocreomycetidae</taxon>
        <taxon>Hypocreales</taxon>
        <taxon>Nectriaceae</taxon>
        <taxon>Fusarium</taxon>
        <taxon>Fusarium fujikuroi species complex</taxon>
    </lineage>
</organism>
<evidence type="ECO:0000313" key="10">
    <source>
        <dbReference type="Proteomes" id="UP000522262"/>
    </source>
</evidence>
<reference evidence="9 10" key="1">
    <citation type="submission" date="2020-05" db="EMBL/GenBank/DDBJ databases">
        <title>Identification and distribution of gene clusters putatively required for synthesis of sphingolipid metabolism inhibitors in phylogenetically diverse species of the filamentous fungus Fusarium.</title>
        <authorList>
            <person name="Kim H.-S."/>
            <person name="Busman M."/>
            <person name="Brown D.W."/>
            <person name="Divon H."/>
            <person name="Uhlig S."/>
            <person name="Proctor R.H."/>
        </authorList>
    </citation>
    <scope>NUCLEOTIDE SEQUENCE [LARGE SCALE GENOMIC DNA]</scope>
    <source>
        <strain evidence="9 10">NRRL 53147</strain>
    </source>
</reference>
<dbReference type="SUPFAM" id="SSF48264">
    <property type="entry name" value="Cytochrome P450"/>
    <property type="match status" value="1"/>
</dbReference>
<keyword evidence="8" id="KW-0472">Membrane</keyword>
<dbReference type="InterPro" id="IPR036396">
    <property type="entry name" value="Cyt_P450_sf"/>
</dbReference>
<comment type="similarity">
    <text evidence="1 7">Belongs to the cytochrome P450 family.</text>
</comment>
<keyword evidence="6 7" id="KW-0349">Heme</keyword>
<sequence length="576" mass="65175">MAGILSFILSPSFIVYSTFALALLNILLFFRTTLRHKGFPPGPKGVPGLGNLLQIDKSFPFRTYSTWSKDIGEDTPLGVKKAASNVVVLNSGRLVRELFEKRGAVYSDRPWQYINNDWILGDDLRIALFANNSTWLTRWRRHFSHVFDIAAITRFRPVYEAETARLLVKLLESPSARSRDLEDILVCWIVSVPCLGLCGRRPDDLGDHDFDVKQFRRDQEQYLSLLTPGAGDVFPLLRYLPEVFGMARWKKQARYVRQQLLLAGTSFLSAAKEQRAALDEGQSIEWESLLAKMLKEQRDAKQPVFTEKDMGMTGVQILSAAMNTSLAVFSIGLMIFAKYPALQQRARNEVLEVLGDVPPKARDLNKLKYLEAFYNEIHRWRPVAPQAAAHSPSQDNVFEGYHIPKGTSVIANVWHIHHSEKDYDNPDEFIPERFLHHPYGMKLDEAHNPACLEGSGPRLTHAFGAGRRICPGMDSARQSLMLGLAKVLWAFMILPAPGKEIDLEMETGFISDLALRPKDFDVVLKLRDGRTKGDIIDHYSQAYEAQARVMGWENGPCRTSLPVQKPEDLVTPEQLN</sequence>
<name>A0A8H5MN94_9HYPO</name>
<evidence type="ECO:0000256" key="1">
    <source>
        <dbReference type="ARBA" id="ARBA00010617"/>
    </source>
</evidence>
<evidence type="ECO:0000256" key="7">
    <source>
        <dbReference type="RuleBase" id="RU000461"/>
    </source>
</evidence>
<keyword evidence="5 7" id="KW-0503">Monooxygenase</keyword>
<evidence type="ECO:0000256" key="3">
    <source>
        <dbReference type="ARBA" id="ARBA00023002"/>
    </source>
</evidence>
<dbReference type="Proteomes" id="UP000522262">
    <property type="component" value="Unassembled WGS sequence"/>
</dbReference>
<dbReference type="PRINTS" id="PR00463">
    <property type="entry name" value="EP450I"/>
</dbReference>
<evidence type="ECO:0000256" key="5">
    <source>
        <dbReference type="ARBA" id="ARBA00023033"/>
    </source>
</evidence>
<dbReference type="InterPro" id="IPR002401">
    <property type="entry name" value="Cyt_P450_E_grp-I"/>
</dbReference>
<keyword evidence="4 6" id="KW-0408">Iron</keyword>
<dbReference type="GO" id="GO:0005506">
    <property type="term" value="F:iron ion binding"/>
    <property type="evidence" value="ECO:0007669"/>
    <property type="project" value="InterPro"/>
</dbReference>
<dbReference type="GO" id="GO:0004497">
    <property type="term" value="F:monooxygenase activity"/>
    <property type="evidence" value="ECO:0007669"/>
    <property type="project" value="UniProtKB-KW"/>
</dbReference>
<dbReference type="PANTHER" id="PTHR46300">
    <property type="entry name" value="P450, PUTATIVE (EUROFUNG)-RELATED-RELATED"/>
    <property type="match status" value="1"/>
</dbReference>